<dbReference type="GO" id="GO:0016020">
    <property type="term" value="C:membrane"/>
    <property type="evidence" value="ECO:0007669"/>
    <property type="project" value="InterPro"/>
</dbReference>
<dbReference type="PANTHER" id="PTHR11742:SF55">
    <property type="entry name" value="ENDOPLASMIC RETICULUM MANNOSYL-OLIGOSACCHARIDE 1,2-ALPHA-MANNOSIDASE"/>
    <property type="match status" value="1"/>
</dbReference>
<dbReference type="InterPro" id="IPR001382">
    <property type="entry name" value="Glyco_hydro_47"/>
</dbReference>
<dbReference type="GO" id="GO:0004571">
    <property type="term" value="F:mannosyl-oligosaccharide 1,2-alpha-mannosidase activity"/>
    <property type="evidence" value="ECO:0007669"/>
    <property type="project" value="UniProtKB-EC"/>
</dbReference>
<organism evidence="13 14">
    <name type="scientific">Streblomastix strix</name>
    <dbReference type="NCBI Taxonomy" id="222440"/>
    <lineage>
        <taxon>Eukaryota</taxon>
        <taxon>Metamonada</taxon>
        <taxon>Preaxostyla</taxon>
        <taxon>Oxymonadida</taxon>
        <taxon>Streblomastigidae</taxon>
        <taxon>Streblomastix</taxon>
    </lineage>
</organism>
<dbReference type="InterPro" id="IPR036026">
    <property type="entry name" value="Seven-hairpin_glycosidases"/>
</dbReference>
<evidence type="ECO:0000313" key="14">
    <source>
        <dbReference type="Proteomes" id="UP000324800"/>
    </source>
</evidence>
<comment type="similarity">
    <text evidence="3">Belongs to the glycosyl hydrolase 47 family.</text>
</comment>
<keyword evidence="6 13" id="KW-0378">Hydrolase</keyword>
<evidence type="ECO:0000256" key="2">
    <source>
        <dbReference type="ARBA" id="ARBA00004922"/>
    </source>
</evidence>
<reference evidence="13 14" key="1">
    <citation type="submission" date="2019-03" db="EMBL/GenBank/DDBJ databases">
        <title>Single cell metagenomics reveals metabolic interactions within the superorganism composed of flagellate Streblomastix strix and complex community of Bacteroidetes bacteria on its surface.</title>
        <authorList>
            <person name="Treitli S.C."/>
            <person name="Kolisko M."/>
            <person name="Husnik F."/>
            <person name="Keeling P."/>
            <person name="Hampl V."/>
        </authorList>
    </citation>
    <scope>NUCLEOTIDE SEQUENCE [LARGE SCALE GENOMIC DNA]</scope>
    <source>
        <strain evidence="13">ST1C</strain>
    </source>
</reference>
<protein>
    <recommendedName>
        <fullName evidence="4">mannosyl-oligosaccharide 1,2-alpha-mannosidase</fullName>
        <ecNumber evidence="4">3.2.1.113</ecNumber>
    </recommendedName>
</protein>
<evidence type="ECO:0000256" key="4">
    <source>
        <dbReference type="ARBA" id="ARBA00012238"/>
    </source>
</evidence>
<evidence type="ECO:0000256" key="1">
    <source>
        <dbReference type="ARBA" id="ARBA00001913"/>
    </source>
</evidence>
<dbReference type="SUPFAM" id="SSF48225">
    <property type="entry name" value="Seven-hairpin glycosidases"/>
    <property type="match status" value="1"/>
</dbReference>
<dbReference type="Pfam" id="PF01532">
    <property type="entry name" value="Glyco_hydro_47"/>
    <property type="match status" value="1"/>
</dbReference>
<evidence type="ECO:0000256" key="6">
    <source>
        <dbReference type="ARBA" id="ARBA00022801"/>
    </source>
</evidence>
<feature type="compositionally biased region" description="Polar residues" evidence="12">
    <location>
        <begin position="102"/>
        <end position="119"/>
    </location>
</feature>
<dbReference type="AlphaFoldDB" id="A0A5J4VJ16"/>
<gene>
    <name evidence="13" type="ORF">EZS28_021995</name>
</gene>
<accession>A0A5J4VJ16</accession>
<dbReference type="GO" id="GO:0005975">
    <property type="term" value="P:carbohydrate metabolic process"/>
    <property type="evidence" value="ECO:0007669"/>
    <property type="project" value="InterPro"/>
</dbReference>
<dbReference type="GO" id="GO:0005783">
    <property type="term" value="C:endoplasmic reticulum"/>
    <property type="evidence" value="ECO:0007669"/>
    <property type="project" value="TreeGrafter"/>
</dbReference>
<comment type="catalytic activity">
    <reaction evidence="9">
        <text>N(4)-(alpha-D-Man-(1-&gt;2)-alpha-D-Man-(1-&gt;2)-alpha-D-Man-(1-&gt;3)-[alpha-D-Man-(1-&gt;3)-[alpha-D-Man-(1-&gt;2)-alpha-D-Man-(1-&gt;6)]-alpha-D-Man-(1-&gt;6)]-beta-D-Man-(1-&gt;4)-beta-D-GlcNAc-(1-&gt;4)-beta-D-GlcNAc)-L-asparaginyl-[protein] (N-glucan mannose isomer 8A1,2,3B1,3) + 3 H2O = N(4)-(alpha-D-Man-(1-&gt;3)-[alpha-D-Man-(1-&gt;3)-[alpha-D-Man-(1-&gt;6)]-alpha-D-Man-(1-&gt;6)]-beta-D-Man-(1-&gt;4)-beta-D-GlcNAc-(1-&gt;4)-beta-D-GlcNAc)-L-asparaginyl-[protein] (N-glucan mannose isomer 5A1,2) + 3 beta-D-mannose</text>
        <dbReference type="Rhea" id="RHEA:56028"/>
        <dbReference type="Rhea" id="RHEA-COMP:14358"/>
        <dbReference type="Rhea" id="RHEA-COMP:14367"/>
        <dbReference type="ChEBI" id="CHEBI:15377"/>
        <dbReference type="ChEBI" id="CHEBI:28563"/>
        <dbReference type="ChEBI" id="CHEBI:59087"/>
        <dbReference type="ChEBI" id="CHEBI:60628"/>
        <dbReference type="EC" id="3.2.1.113"/>
    </reaction>
</comment>
<dbReference type="InterPro" id="IPR012341">
    <property type="entry name" value="6hp_glycosidase-like_sf"/>
</dbReference>
<dbReference type="Proteomes" id="UP000324800">
    <property type="component" value="Unassembled WGS sequence"/>
</dbReference>
<evidence type="ECO:0000256" key="9">
    <source>
        <dbReference type="ARBA" id="ARBA00047669"/>
    </source>
</evidence>
<evidence type="ECO:0000256" key="8">
    <source>
        <dbReference type="ARBA" id="ARBA00023157"/>
    </source>
</evidence>
<evidence type="ECO:0000313" key="13">
    <source>
        <dbReference type="EMBL" id="KAA6382480.1"/>
    </source>
</evidence>
<sequence>MVILGNISAALLEEILHQHNSLEIEKRLAVLFSFGANVTETCAQMYLSNNVSGLCGENVEFGASVMNDDGIEGNQFRSGSDVMNNNNYKEIDNKRMNNNIQQQDEQSNMNKEQQQTPSNDDILPFWKRGNSSYILRPEVVESIFYLYRITGDKRFKDMNWQIFRNIEKHSRCPPRILTADGDEVENITNEQNDDQQCIGYTTLSSINQQDSIKRMNEMPSFFFAETLKYIYLTFTDANEVVPLDEWVFTTEAHPILRRARLAVEKFW</sequence>
<keyword evidence="7 11" id="KW-0106">Calcium</keyword>
<dbReference type="PANTHER" id="PTHR11742">
    <property type="entry name" value="MANNOSYL-OLIGOSACCHARIDE ALPHA-1,2-MANNOSIDASE-RELATED"/>
    <property type="match status" value="1"/>
</dbReference>
<feature type="binding site" evidence="11">
    <location>
        <position position="250"/>
    </location>
    <ligand>
        <name>Ca(2+)</name>
        <dbReference type="ChEBI" id="CHEBI:29108"/>
    </ligand>
</feature>
<evidence type="ECO:0000256" key="7">
    <source>
        <dbReference type="ARBA" id="ARBA00022837"/>
    </source>
</evidence>
<keyword evidence="5 11" id="KW-0479">Metal-binding</keyword>
<name>A0A5J4VJ16_9EUKA</name>
<evidence type="ECO:0000256" key="11">
    <source>
        <dbReference type="PIRSR" id="PIRSR601382-2"/>
    </source>
</evidence>
<evidence type="ECO:0000256" key="10">
    <source>
        <dbReference type="ARBA" id="ARBA00048605"/>
    </source>
</evidence>
<dbReference type="InterPro" id="IPR050749">
    <property type="entry name" value="Glycosyl_Hydrolase_47"/>
</dbReference>
<comment type="catalytic activity">
    <reaction evidence="10">
        <text>N(4)-(alpha-D-Man-(1-&gt;2)-alpha-D-Man-(1-&gt;2)-alpha-D-Man-(1-&gt;3)-[alpha-D-Man-(1-&gt;2)-alpha-D-Man-(1-&gt;3)-[alpha-D-Man-(1-&gt;2)-alpha-D-Man-(1-&gt;6)]-alpha-D-Man-(1-&gt;6)]-beta-D-Man-(1-&gt;4)-beta-D-GlcNAc-(1-&gt;4)-beta-D-GlcNAc)-L-asparaginyl-[protein] (N-glucan mannose isomer 9A1,2,3B1,2,3) + 4 H2O = N(4)-(alpha-D-Man-(1-&gt;3)-[alpha-D-Man-(1-&gt;3)-[alpha-D-Man-(1-&gt;6)]-alpha-D-Man-(1-&gt;6)]-beta-D-Man-(1-&gt;4)-beta-D-GlcNAc-(1-&gt;4)-beta-D-GlcNAc)-L-asparaginyl-[protein] (N-glucan mannose isomer 5A1,2) + 4 beta-D-mannose</text>
        <dbReference type="Rhea" id="RHEA:56008"/>
        <dbReference type="Rhea" id="RHEA-COMP:14356"/>
        <dbReference type="Rhea" id="RHEA-COMP:14367"/>
        <dbReference type="ChEBI" id="CHEBI:15377"/>
        <dbReference type="ChEBI" id="CHEBI:28563"/>
        <dbReference type="ChEBI" id="CHEBI:59087"/>
        <dbReference type="ChEBI" id="CHEBI:139493"/>
        <dbReference type="EC" id="3.2.1.113"/>
    </reaction>
</comment>
<evidence type="ECO:0000256" key="5">
    <source>
        <dbReference type="ARBA" id="ARBA00022723"/>
    </source>
</evidence>
<feature type="region of interest" description="Disordered" evidence="12">
    <location>
        <begin position="102"/>
        <end position="121"/>
    </location>
</feature>
<comment type="caution">
    <text evidence="13">The sequence shown here is derived from an EMBL/GenBank/DDBJ whole genome shotgun (WGS) entry which is preliminary data.</text>
</comment>
<dbReference type="EC" id="3.2.1.113" evidence="4"/>
<comment type="cofactor">
    <cofactor evidence="1 11">
        <name>Ca(2+)</name>
        <dbReference type="ChEBI" id="CHEBI:29108"/>
    </cofactor>
</comment>
<dbReference type="GO" id="GO:0005509">
    <property type="term" value="F:calcium ion binding"/>
    <property type="evidence" value="ECO:0007669"/>
    <property type="project" value="InterPro"/>
</dbReference>
<evidence type="ECO:0000256" key="3">
    <source>
        <dbReference type="ARBA" id="ARBA00007658"/>
    </source>
</evidence>
<dbReference type="EMBL" id="SNRW01006764">
    <property type="protein sequence ID" value="KAA6382480.1"/>
    <property type="molecule type" value="Genomic_DNA"/>
</dbReference>
<dbReference type="OrthoDB" id="8118055at2759"/>
<keyword evidence="8" id="KW-1015">Disulfide bond</keyword>
<proteinExistence type="inferred from homology"/>
<evidence type="ECO:0000256" key="12">
    <source>
        <dbReference type="SAM" id="MobiDB-lite"/>
    </source>
</evidence>
<dbReference type="Gene3D" id="1.50.10.10">
    <property type="match status" value="1"/>
</dbReference>
<comment type="pathway">
    <text evidence="2">Protein modification; protein glycosylation.</text>
</comment>